<keyword evidence="2" id="KW-1133">Transmembrane helix</keyword>
<organism evidence="3 4">
    <name type="scientific">Microbacterium invictum</name>
    <dbReference type="NCBI Taxonomy" id="515415"/>
    <lineage>
        <taxon>Bacteria</taxon>
        <taxon>Bacillati</taxon>
        <taxon>Actinomycetota</taxon>
        <taxon>Actinomycetes</taxon>
        <taxon>Micrococcales</taxon>
        <taxon>Microbacteriaceae</taxon>
        <taxon>Microbacterium</taxon>
    </lineage>
</organism>
<name>A0AA40SM07_9MICO</name>
<evidence type="ECO:0000313" key="3">
    <source>
        <dbReference type="EMBL" id="MBB4138700.1"/>
    </source>
</evidence>
<keyword evidence="2" id="KW-0472">Membrane</keyword>
<dbReference type="Proteomes" id="UP000549113">
    <property type="component" value="Unassembled WGS sequence"/>
</dbReference>
<gene>
    <name evidence="3" type="ORF">BKA10_000494</name>
</gene>
<protein>
    <submittedName>
        <fullName evidence="3">Uncharacterized protein</fullName>
    </submittedName>
</protein>
<keyword evidence="4" id="KW-1185">Reference proteome</keyword>
<keyword evidence="2" id="KW-0812">Transmembrane</keyword>
<evidence type="ECO:0000256" key="2">
    <source>
        <dbReference type="SAM" id="Phobius"/>
    </source>
</evidence>
<sequence>MDALMWLATTPTPSPTPVLPDPEAVTPGFAGFLAIAVLALAVVLLLIDMLRRIRRARYRSEIGEDLDAEAAALEAGAAEDRAIDSDEIPPTPPAKD</sequence>
<proteinExistence type="predicted"/>
<dbReference type="RefSeq" id="WP_183498454.1">
    <property type="nucleotide sequence ID" value="NZ_BAABCO010000003.1"/>
</dbReference>
<evidence type="ECO:0000256" key="1">
    <source>
        <dbReference type="SAM" id="MobiDB-lite"/>
    </source>
</evidence>
<dbReference type="AlphaFoldDB" id="A0AA40SM07"/>
<comment type="caution">
    <text evidence="3">The sequence shown here is derived from an EMBL/GenBank/DDBJ whole genome shotgun (WGS) entry which is preliminary data.</text>
</comment>
<accession>A0AA40SM07</accession>
<feature type="region of interest" description="Disordered" evidence="1">
    <location>
        <begin position="77"/>
        <end position="96"/>
    </location>
</feature>
<reference evidence="3 4" key="1">
    <citation type="submission" date="2020-08" db="EMBL/GenBank/DDBJ databases">
        <title>Sequencing the genomes of 1000 actinobacteria strains.</title>
        <authorList>
            <person name="Klenk H.-P."/>
        </authorList>
    </citation>
    <scope>NUCLEOTIDE SEQUENCE [LARGE SCALE GENOMIC DNA]</scope>
    <source>
        <strain evidence="3 4">DSM 19600</strain>
    </source>
</reference>
<evidence type="ECO:0000313" key="4">
    <source>
        <dbReference type="Proteomes" id="UP000549113"/>
    </source>
</evidence>
<dbReference type="EMBL" id="JACIFH010000001">
    <property type="protein sequence ID" value="MBB4138700.1"/>
    <property type="molecule type" value="Genomic_DNA"/>
</dbReference>
<feature type="transmembrane region" description="Helical" evidence="2">
    <location>
        <begin position="29"/>
        <end position="50"/>
    </location>
</feature>